<dbReference type="Proteomes" id="UP000253664">
    <property type="component" value="Unassembled WGS sequence"/>
</dbReference>
<name>A0A367LGA9_9HYPO</name>
<protein>
    <submittedName>
        <fullName evidence="2">Uncharacterized protein</fullName>
    </submittedName>
</protein>
<evidence type="ECO:0000313" key="2">
    <source>
        <dbReference type="EMBL" id="RCI13292.1"/>
    </source>
</evidence>
<evidence type="ECO:0000256" key="1">
    <source>
        <dbReference type="SAM" id="MobiDB-lite"/>
    </source>
</evidence>
<organism evidence="2 3">
    <name type="scientific">Ophiocordyceps polyrhachis-furcata BCC 54312</name>
    <dbReference type="NCBI Taxonomy" id="1330021"/>
    <lineage>
        <taxon>Eukaryota</taxon>
        <taxon>Fungi</taxon>
        <taxon>Dikarya</taxon>
        <taxon>Ascomycota</taxon>
        <taxon>Pezizomycotina</taxon>
        <taxon>Sordariomycetes</taxon>
        <taxon>Hypocreomycetidae</taxon>
        <taxon>Hypocreales</taxon>
        <taxon>Ophiocordycipitaceae</taxon>
        <taxon>Ophiocordyceps</taxon>
    </lineage>
</organism>
<dbReference type="OrthoDB" id="10262843at2759"/>
<accession>A0A367LGA9</accession>
<feature type="compositionally biased region" description="Pro residues" evidence="1">
    <location>
        <begin position="8"/>
        <end position="21"/>
    </location>
</feature>
<gene>
    <name evidence="2" type="ORF">L249_0806</name>
</gene>
<dbReference type="InterPro" id="IPR028241">
    <property type="entry name" value="RAVE2/Rogdi"/>
</dbReference>
<evidence type="ECO:0000313" key="3">
    <source>
        <dbReference type="Proteomes" id="UP000253664"/>
    </source>
</evidence>
<keyword evidence="3" id="KW-1185">Reference proteome</keyword>
<dbReference type="EMBL" id="LKCN02000007">
    <property type="protein sequence ID" value="RCI13292.1"/>
    <property type="molecule type" value="Genomic_DNA"/>
</dbReference>
<dbReference type="STRING" id="1330021.A0A367LGA9"/>
<proteinExistence type="predicted"/>
<dbReference type="GO" id="GO:0043291">
    <property type="term" value="C:RAVE complex"/>
    <property type="evidence" value="ECO:0007669"/>
    <property type="project" value="TreeGrafter"/>
</dbReference>
<reference evidence="2 3" key="1">
    <citation type="journal article" date="2015" name="BMC Genomics">
        <title>Insights from the genome of Ophiocordyceps polyrhachis-furcata to pathogenicity and host specificity in insect fungi.</title>
        <authorList>
            <person name="Wichadakul D."/>
            <person name="Kobmoo N."/>
            <person name="Ingsriswang S."/>
            <person name="Tangphatsornruang S."/>
            <person name="Chantasingh D."/>
            <person name="Luangsa-ard J.J."/>
            <person name="Eurwilaichitr L."/>
        </authorList>
    </citation>
    <scope>NUCLEOTIDE SEQUENCE [LARGE SCALE GENOMIC DNA]</scope>
    <source>
        <strain evidence="2 3">BCC 54312</strain>
    </source>
</reference>
<sequence>ALFLYPRLPSPPGNGPQPAPPKMSLSSDLWPPVSPEELKIEKAETLKRELVWITEETIKACRQLKHGLDDCYALIAPIDPGSTLVMSTHRNEKVKGTMTRVGSRLVKGSLNLQLRTTPAISVALSPSSPINVHALDDLHTHLSQSIDLLSLTLARDPPHDPPSVASTLALISDSLAESMALLKGPPLNLPDSSWQTSSCPPHHFSPPLPANLSFHVGLQDSCIVLVLRTLEPVDAPVHLGTKLGLAIGTVRRIEHDEMDLVFRYNPSGDGTAEPKRAASRRNLDPATDDSRAQDVYVREKVRVESADPSLISLQSKLGYLNNMLCQTRSNLATVMAVAEVEC</sequence>
<dbReference type="PANTHER" id="PTHR13618:SF1">
    <property type="entry name" value="PROTEIN ROGDI HOMOLOG"/>
    <property type="match status" value="1"/>
</dbReference>
<dbReference type="AlphaFoldDB" id="A0A367LGA9"/>
<feature type="region of interest" description="Disordered" evidence="1">
    <location>
        <begin position="1"/>
        <end position="30"/>
    </location>
</feature>
<dbReference type="PANTHER" id="PTHR13618">
    <property type="entry name" value="LEUCINE ZIPPER CONTAINING TRANSCRIPTION FACTOR LZF1"/>
    <property type="match status" value="1"/>
</dbReference>
<comment type="caution">
    <text evidence="2">The sequence shown here is derived from an EMBL/GenBank/DDBJ whole genome shotgun (WGS) entry which is preliminary data.</text>
</comment>
<feature type="region of interest" description="Disordered" evidence="1">
    <location>
        <begin position="264"/>
        <end position="291"/>
    </location>
</feature>
<dbReference type="Pfam" id="PF10259">
    <property type="entry name" value="Rogdi_lz"/>
    <property type="match status" value="1"/>
</dbReference>
<feature type="non-terminal residue" evidence="2">
    <location>
        <position position="1"/>
    </location>
</feature>